<protein>
    <submittedName>
        <fullName evidence="1">Uncharacterized protein</fullName>
    </submittedName>
</protein>
<dbReference type="Proteomes" id="UP000887013">
    <property type="component" value="Unassembled WGS sequence"/>
</dbReference>
<sequence length="108" mass="11961">MRLTPLISKKRNSAILTSANIVLDDALTNTLAHLGFSIFPGVVPRRSLPIVSWEGMRMRFPVASCKKCVNAEKTVGSVAFHGPPTPFDEHDTGLRFLMRPGSWRPTRS</sequence>
<proteinExistence type="predicted"/>
<dbReference type="AlphaFoldDB" id="A0A8X6QVI8"/>
<gene>
    <name evidence="1" type="ORF">NPIL_39511</name>
</gene>
<evidence type="ECO:0000313" key="2">
    <source>
        <dbReference type="Proteomes" id="UP000887013"/>
    </source>
</evidence>
<comment type="caution">
    <text evidence="1">The sequence shown here is derived from an EMBL/GenBank/DDBJ whole genome shotgun (WGS) entry which is preliminary data.</text>
</comment>
<dbReference type="EMBL" id="BMAW01035870">
    <property type="protein sequence ID" value="GFU41612.1"/>
    <property type="molecule type" value="Genomic_DNA"/>
</dbReference>
<reference evidence="1" key="1">
    <citation type="submission" date="2020-08" db="EMBL/GenBank/DDBJ databases">
        <title>Multicomponent nature underlies the extraordinary mechanical properties of spider dragline silk.</title>
        <authorList>
            <person name="Kono N."/>
            <person name="Nakamura H."/>
            <person name="Mori M."/>
            <person name="Yoshida Y."/>
            <person name="Ohtoshi R."/>
            <person name="Malay A.D."/>
            <person name="Moran D.A.P."/>
            <person name="Tomita M."/>
            <person name="Numata K."/>
            <person name="Arakawa K."/>
        </authorList>
    </citation>
    <scope>NUCLEOTIDE SEQUENCE</scope>
</reference>
<organism evidence="1 2">
    <name type="scientific">Nephila pilipes</name>
    <name type="common">Giant wood spider</name>
    <name type="synonym">Nephila maculata</name>
    <dbReference type="NCBI Taxonomy" id="299642"/>
    <lineage>
        <taxon>Eukaryota</taxon>
        <taxon>Metazoa</taxon>
        <taxon>Ecdysozoa</taxon>
        <taxon>Arthropoda</taxon>
        <taxon>Chelicerata</taxon>
        <taxon>Arachnida</taxon>
        <taxon>Araneae</taxon>
        <taxon>Araneomorphae</taxon>
        <taxon>Entelegynae</taxon>
        <taxon>Araneoidea</taxon>
        <taxon>Nephilidae</taxon>
        <taxon>Nephila</taxon>
    </lineage>
</organism>
<evidence type="ECO:0000313" key="1">
    <source>
        <dbReference type="EMBL" id="GFU41612.1"/>
    </source>
</evidence>
<accession>A0A8X6QVI8</accession>
<name>A0A8X6QVI8_NEPPI</name>
<keyword evidence="2" id="KW-1185">Reference proteome</keyword>